<feature type="domain" description="HTH arsR-type" evidence="1">
    <location>
        <begin position="52"/>
        <end position="131"/>
    </location>
</feature>
<dbReference type="CDD" id="cd00090">
    <property type="entry name" value="HTH_ARSR"/>
    <property type="match status" value="1"/>
</dbReference>
<gene>
    <name evidence="2" type="ORF">H5V44_14740</name>
</gene>
<dbReference type="Gene3D" id="1.10.10.10">
    <property type="entry name" value="Winged helix-like DNA-binding domain superfamily/Winged helix DNA-binding domain"/>
    <property type="match status" value="1"/>
</dbReference>
<dbReference type="SMART" id="SM00418">
    <property type="entry name" value="HTH_ARSR"/>
    <property type="match status" value="1"/>
</dbReference>
<dbReference type="SUPFAM" id="SSF46785">
    <property type="entry name" value="Winged helix' DNA-binding domain"/>
    <property type="match status" value="1"/>
</dbReference>
<dbReference type="GO" id="GO:0003700">
    <property type="term" value="F:DNA-binding transcription factor activity"/>
    <property type="evidence" value="ECO:0007669"/>
    <property type="project" value="InterPro"/>
</dbReference>
<organism evidence="2 3">
    <name type="scientific">Halobellus ruber</name>
    <dbReference type="NCBI Taxonomy" id="2761102"/>
    <lineage>
        <taxon>Archaea</taxon>
        <taxon>Methanobacteriati</taxon>
        <taxon>Methanobacteriota</taxon>
        <taxon>Stenosarchaea group</taxon>
        <taxon>Halobacteria</taxon>
        <taxon>Halobacteriales</taxon>
        <taxon>Haloferacaceae</taxon>
        <taxon>Halobellus</taxon>
    </lineage>
</organism>
<keyword evidence="3" id="KW-1185">Reference proteome</keyword>
<sequence length="172" mass="18823">MVPADSPELLSCDDCGNVAVGNGRITCCEATMTATDPVDSVDEPELADLLGDVFGMSDTELEVCLCVMEGGAMSVNELADRIDYDRSVVARHLNHLAALGVVEKRRRLIEHGGHVYVYRPVAPEVVRERLTTAFMTWVRGATEQIGALRREKLESIADADGGESAWKLFREE</sequence>
<dbReference type="RefSeq" id="WP_185193904.1">
    <property type="nucleotide sequence ID" value="NZ_JACKXD010000006.1"/>
</dbReference>
<accession>A0A7J9SKS1</accession>
<protein>
    <submittedName>
        <fullName evidence="2">Helix-turn-helix domain-containing protein</fullName>
    </submittedName>
</protein>
<proteinExistence type="predicted"/>
<evidence type="ECO:0000313" key="3">
    <source>
        <dbReference type="Proteomes" id="UP000546257"/>
    </source>
</evidence>
<comment type="caution">
    <text evidence="2">The sequence shown here is derived from an EMBL/GenBank/DDBJ whole genome shotgun (WGS) entry which is preliminary data.</text>
</comment>
<dbReference type="AlphaFoldDB" id="A0A7J9SKS1"/>
<dbReference type="InterPro" id="IPR036388">
    <property type="entry name" value="WH-like_DNA-bd_sf"/>
</dbReference>
<dbReference type="InterPro" id="IPR001845">
    <property type="entry name" value="HTH_ArsR_DNA-bd_dom"/>
</dbReference>
<dbReference type="Pfam" id="PF12840">
    <property type="entry name" value="HTH_20"/>
    <property type="match status" value="1"/>
</dbReference>
<name>A0A7J9SKS1_9EURY</name>
<dbReference type="InterPro" id="IPR036390">
    <property type="entry name" value="WH_DNA-bd_sf"/>
</dbReference>
<evidence type="ECO:0000313" key="2">
    <source>
        <dbReference type="EMBL" id="MBB6647525.1"/>
    </source>
</evidence>
<dbReference type="InterPro" id="IPR011991">
    <property type="entry name" value="ArsR-like_HTH"/>
</dbReference>
<reference evidence="2 3" key="1">
    <citation type="submission" date="2020-08" db="EMBL/GenBank/DDBJ databases">
        <authorList>
            <person name="Seo M.-J."/>
        </authorList>
    </citation>
    <scope>NUCLEOTIDE SEQUENCE [LARGE SCALE GENOMIC DNA]</scope>
    <source>
        <strain evidence="2 3">MBLA0160</strain>
    </source>
</reference>
<dbReference type="Proteomes" id="UP000546257">
    <property type="component" value="Unassembled WGS sequence"/>
</dbReference>
<evidence type="ECO:0000259" key="1">
    <source>
        <dbReference type="SMART" id="SM00418"/>
    </source>
</evidence>
<dbReference type="EMBL" id="JACKXD010000006">
    <property type="protein sequence ID" value="MBB6647525.1"/>
    <property type="molecule type" value="Genomic_DNA"/>
</dbReference>